<dbReference type="SUPFAM" id="SSF55729">
    <property type="entry name" value="Acyl-CoA N-acyltransferases (Nat)"/>
    <property type="match status" value="1"/>
</dbReference>
<dbReference type="PROSITE" id="PS51186">
    <property type="entry name" value="GNAT"/>
    <property type="match status" value="1"/>
</dbReference>
<proteinExistence type="predicted"/>
<dbReference type="Gene3D" id="3.40.630.30">
    <property type="match status" value="1"/>
</dbReference>
<geneLocation type="plasmid" evidence="3">
    <name>pSM145A_Rh01</name>
</geneLocation>
<comment type="caution">
    <text evidence="3">The sequence shown here is derived from an EMBL/GenBank/DDBJ whole genome shotgun (WGS) entry which is preliminary data.</text>
</comment>
<gene>
    <name evidence="3" type="ORF">ELI03_23795</name>
    <name evidence="2" type="ORF">ELI19_33365</name>
</gene>
<evidence type="ECO:0000313" key="2">
    <source>
        <dbReference type="EMBL" id="TAW14067.1"/>
    </source>
</evidence>
<reference evidence="4 5" key="1">
    <citation type="submission" date="2019-02" db="EMBL/GenBank/DDBJ databases">
        <title>The genomic architecture of introgression among sibling species of bacteria.</title>
        <authorList>
            <person name="Cavassim M.I.A."/>
            <person name="Moeskjaer S."/>
            <person name="Moslemi C."/>
            <person name="Fields B."/>
            <person name="Bachmann A."/>
            <person name="Vilhjalmsson B."/>
            <person name="Schierup M.H."/>
            <person name="Young J.P.W."/>
            <person name="Andersen S.U."/>
        </authorList>
    </citation>
    <scope>NUCLEOTIDE SEQUENCE [LARGE SCALE GENOMIC DNA]</scope>
    <source>
        <strain evidence="3 5">SM145A</strain>
        <strain evidence="2 4">SM151B</strain>
        <plasmid evidence="3">pSM145A_Rh01</plasmid>
    </source>
</reference>
<evidence type="ECO:0000313" key="3">
    <source>
        <dbReference type="EMBL" id="TAX69114.1"/>
    </source>
</evidence>
<evidence type="ECO:0000259" key="1">
    <source>
        <dbReference type="PROSITE" id="PS51186"/>
    </source>
</evidence>
<evidence type="ECO:0000313" key="4">
    <source>
        <dbReference type="Proteomes" id="UP000292036"/>
    </source>
</evidence>
<dbReference type="EMBL" id="SIPC01000002">
    <property type="protein sequence ID" value="TAX69114.1"/>
    <property type="molecule type" value="Genomic_DNA"/>
</dbReference>
<dbReference type="EMBL" id="SIPS01000007">
    <property type="protein sequence ID" value="TAW14067.1"/>
    <property type="molecule type" value="Genomic_DNA"/>
</dbReference>
<sequence length="152" mass="17176">MFQDIDLRLMLRQDATDLQRLLVEARDRYRNIPELEYVADTPPVSAERFRAGTGWIATYRGEIVGYALVRSVDNLLFLGNISTSPSVRRSGMGSRLLEKVRQSAMTSQAEAVALTTFRSPAWNGPWFRRCLEQGRSDSRDDVDIAPPARSGR</sequence>
<dbReference type="Proteomes" id="UP000293652">
    <property type="component" value="Unassembled WGS sequence"/>
</dbReference>
<dbReference type="RefSeq" id="WP_130671186.1">
    <property type="nucleotide sequence ID" value="NZ_SIOU01000004.1"/>
</dbReference>
<dbReference type="InterPro" id="IPR016181">
    <property type="entry name" value="Acyl_CoA_acyltransferase"/>
</dbReference>
<keyword evidence="3" id="KW-0808">Transferase</keyword>
<dbReference type="CDD" id="cd04301">
    <property type="entry name" value="NAT_SF"/>
    <property type="match status" value="1"/>
</dbReference>
<protein>
    <submittedName>
        <fullName evidence="3">GNAT family N-acetyltransferase</fullName>
    </submittedName>
</protein>
<organism evidence="3 5">
    <name type="scientific">Rhizobium leguminosarum</name>
    <dbReference type="NCBI Taxonomy" id="384"/>
    <lineage>
        <taxon>Bacteria</taxon>
        <taxon>Pseudomonadati</taxon>
        <taxon>Pseudomonadota</taxon>
        <taxon>Alphaproteobacteria</taxon>
        <taxon>Hyphomicrobiales</taxon>
        <taxon>Rhizobiaceae</taxon>
        <taxon>Rhizobium/Agrobacterium group</taxon>
        <taxon>Rhizobium</taxon>
    </lineage>
</organism>
<feature type="domain" description="N-acetyltransferase" evidence="1">
    <location>
        <begin position="5"/>
        <end position="149"/>
    </location>
</feature>
<dbReference type="GO" id="GO:0016747">
    <property type="term" value="F:acyltransferase activity, transferring groups other than amino-acyl groups"/>
    <property type="evidence" value="ECO:0007669"/>
    <property type="project" value="InterPro"/>
</dbReference>
<keyword evidence="3" id="KW-0614">Plasmid</keyword>
<dbReference type="Pfam" id="PF00583">
    <property type="entry name" value="Acetyltransf_1"/>
    <property type="match status" value="1"/>
</dbReference>
<dbReference type="Proteomes" id="UP000292036">
    <property type="component" value="Unassembled WGS sequence"/>
</dbReference>
<dbReference type="AlphaFoldDB" id="A0A4Q8X715"/>
<evidence type="ECO:0000313" key="5">
    <source>
        <dbReference type="Proteomes" id="UP000293652"/>
    </source>
</evidence>
<accession>A0A4Q8X715</accession>
<dbReference type="InterPro" id="IPR000182">
    <property type="entry name" value="GNAT_dom"/>
</dbReference>
<name>A0A4Q8X715_RHILE</name>